<evidence type="ECO:0000256" key="5">
    <source>
        <dbReference type="ARBA" id="ARBA00048772"/>
    </source>
</evidence>
<feature type="binding site" evidence="6">
    <location>
        <begin position="283"/>
        <end position="284"/>
    </location>
    <ligand>
        <name>carbamoyl phosphate</name>
        <dbReference type="ChEBI" id="CHEBI:58228"/>
    </ligand>
</feature>
<keyword evidence="6" id="KW-0963">Cytoplasm</keyword>
<name>A0A448PL89_ACTVI</name>
<feature type="binding site" evidence="6">
    <location>
        <position position="94"/>
    </location>
    <ligand>
        <name>carbamoyl phosphate</name>
        <dbReference type="ChEBI" id="CHEBI:58228"/>
    </ligand>
</feature>
<dbReference type="PROSITE" id="PS00097">
    <property type="entry name" value="CARBAMOYLTRANSFERASE"/>
    <property type="match status" value="1"/>
</dbReference>
<dbReference type="PANTHER" id="PTHR45753">
    <property type="entry name" value="ORNITHINE CARBAMOYLTRANSFERASE, MITOCHONDRIAL"/>
    <property type="match status" value="1"/>
</dbReference>
<evidence type="ECO:0000256" key="6">
    <source>
        <dbReference type="HAMAP-Rule" id="MF_01109"/>
    </source>
</evidence>
<comment type="function">
    <text evidence="1">Reversibly catalyzes the transfer of the carbamoyl group from carbamoyl phosphate (CP) to the N(epsilon) atom of ornithine (ORN) to produce L-citrulline.</text>
</comment>
<dbReference type="Gene3D" id="3.40.50.1370">
    <property type="entry name" value="Aspartate/ornithine carbamoyltransferase"/>
    <property type="match status" value="2"/>
</dbReference>
<dbReference type="InterPro" id="IPR006130">
    <property type="entry name" value="Asp/Orn_carbamoylTrfase"/>
</dbReference>
<dbReference type="GO" id="GO:0019240">
    <property type="term" value="P:citrulline biosynthetic process"/>
    <property type="evidence" value="ECO:0007669"/>
    <property type="project" value="TreeGrafter"/>
</dbReference>
<comment type="catalytic activity">
    <reaction evidence="5 6">
        <text>carbamoyl phosphate + L-ornithine = L-citrulline + phosphate + H(+)</text>
        <dbReference type="Rhea" id="RHEA:19513"/>
        <dbReference type="ChEBI" id="CHEBI:15378"/>
        <dbReference type="ChEBI" id="CHEBI:43474"/>
        <dbReference type="ChEBI" id="CHEBI:46911"/>
        <dbReference type="ChEBI" id="CHEBI:57743"/>
        <dbReference type="ChEBI" id="CHEBI:58228"/>
        <dbReference type="EC" id="2.1.3.3"/>
    </reaction>
</comment>
<dbReference type="OrthoDB" id="9802587at2"/>
<dbReference type="RefSeq" id="WP_126414169.1">
    <property type="nucleotide sequence ID" value="NZ_JASPER010000012.1"/>
</dbReference>
<dbReference type="Proteomes" id="UP000268658">
    <property type="component" value="Chromosome"/>
</dbReference>
<dbReference type="PRINTS" id="PR00100">
    <property type="entry name" value="AOTCASE"/>
</dbReference>
<comment type="similarity">
    <text evidence="2 6">Belongs to the aspartate/ornithine carbamoyltransferase superfamily. OTCase family.</text>
</comment>
<gene>
    <name evidence="9" type="primary">argF_2</name>
    <name evidence="9" type="ORF">NCTC10951_01607</name>
</gene>
<accession>A0A448PL89</accession>
<feature type="binding site" evidence="6">
    <location>
        <begin position="145"/>
        <end position="148"/>
    </location>
    <ligand>
        <name>carbamoyl phosphate</name>
        <dbReference type="ChEBI" id="CHEBI:58228"/>
    </ligand>
</feature>
<feature type="binding site" evidence="6">
    <location>
        <begin position="246"/>
        <end position="247"/>
    </location>
    <ligand>
        <name>L-ornithine</name>
        <dbReference type="ChEBI" id="CHEBI:46911"/>
    </ligand>
</feature>
<feature type="binding site" evidence="6">
    <location>
        <position position="328"/>
    </location>
    <ligand>
        <name>carbamoyl phosphate</name>
        <dbReference type="ChEBI" id="CHEBI:58228"/>
    </ligand>
</feature>
<evidence type="ECO:0000256" key="1">
    <source>
        <dbReference type="ARBA" id="ARBA00003822"/>
    </source>
</evidence>
<evidence type="ECO:0000313" key="10">
    <source>
        <dbReference type="Proteomes" id="UP000268658"/>
    </source>
</evidence>
<feature type="binding site" evidence="6">
    <location>
        <begin position="67"/>
        <end position="70"/>
    </location>
    <ligand>
        <name>carbamoyl phosphate</name>
        <dbReference type="ChEBI" id="CHEBI:58228"/>
    </ligand>
</feature>
<organism evidence="9 10">
    <name type="scientific">Actinomyces viscosus</name>
    <dbReference type="NCBI Taxonomy" id="1656"/>
    <lineage>
        <taxon>Bacteria</taxon>
        <taxon>Bacillati</taxon>
        <taxon>Actinomycetota</taxon>
        <taxon>Actinomycetes</taxon>
        <taxon>Actinomycetales</taxon>
        <taxon>Actinomycetaceae</taxon>
        <taxon>Actinomyces</taxon>
    </lineage>
</organism>
<evidence type="ECO:0000256" key="4">
    <source>
        <dbReference type="ARBA" id="ARBA00022679"/>
    </source>
</evidence>
<evidence type="ECO:0000313" key="9">
    <source>
        <dbReference type="EMBL" id="VEI16304.1"/>
    </source>
</evidence>
<dbReference type="NCBIfam" id="TIGR00658">
    <property type="entry name" value="orni_carb_tr"/>
    <property type="match status" value="1"/>
</dbReference>
<dbReference type="GO" id="GO:0005737">
    <property type="term" value="C:cytoplasm"/>
    <property type="evidence" value="ECO:0007669"/>
    <property type="project" value="UniProtKB-SubCell"/>
</dbReference>
<dbReference type="SUPFAM" id="SSF53671">
    <property type="entry name" value="Aspartate/ornithine carbamoyltransferase"/>
    <property type="match status" value="1"/>
</dbReference>
<proteinExistence type="inferred from homology"/>
<dbReference type="PANTHER" id="PTHR45753:SF2">
    <property type="entry name" value="ORNITHINE CARBAMOYLTRANSFERASE"/>
    <property type="match status" value="1"/>
</dbReference>
<protein>
    <recommendedName>
        <fullName evidence="3 6">Ornithine carbamoyltransferase</fullName>
        <shortName evidence="6">OTCase</shortName>
        <ecNumber evidence="3 6">2.1.3.3</ecNumber>
    </recommendedName>
</protein>
<dbReference type="NCBIfam" id="NF001986">
    <property type="entry name" value="PRK00779.1"/>
    <property type="match status" value="1"/>
</dbReference>
<feature type="binding site" evidence="6">
    <location>
        <position position="118"/>
    </location>
    <ligand>
        <name>carbamoyl phosphate</name>
        <dbReference type="ChEBI" id="CHEBI:58228"/>
    </ligand>
</feature>
<dbReference type="HAMAP" id="MF_01109">
    <property type="entry name" value="OTCase"/>
    <property type="match status" value="1"/>
</dbReference>
<keyword evidence="4 6" id="KW-0808">Transferase</keyword>
<dbReference type="InterPro" id="IPR002292">
    <property type="entry name" value="Orn/put_carbamltrans"/>
</dbReference>
<evidence type="ECO:0000256" key="2">
    <source>
        <dbReference type="ARBA" id="ARBA00007805"/>
    </source>
</evidence>
<dbReference type="Pfam" id="PF00185">
    <property type="entry name" value="OTCace"/>
    <property type="match status" value="1"/>
</dbReference>
<evidence type="ECO:0000259" key="8">
    <source>
        <dbReference type="Pfam" id="PF02729"/>
    </source>
</evidence>
<dbReference type="GO" id="GO:0004585">
    <property type="term" value="F:ornithine carbamoyltransferase activity"/>
    <property type="evidence" value="ECO:0007669"/>
    <property type="project" value="UniProtKB-UniRule"/>
</dbReference>
<reference evidence="9 10" key="1">
    <citation type="submission" date="2018-12" db="EMBL/GenBank/DDBJ databases">
        <authorList>
            <consortium name="Pathogen Informatics"/>
        </authorList>
    </citation>
    <scope>NUCLEOTIDE SEQUENCE [LARGE SCALE GENOMIC DNA]</scope>
    <source>
        <strain evidence="9 10">NCTC10951</strain>
    </source>
</reference>
<evidence type="ECO:0000259" key="7">
    <source>
        <dbReference type="Pfam" id="PF00185"/>
    </source>
</evidence>
<evidence type="ECO:0000256" key="3">
    <source>
        <dbReference type="ARBA" id="ARBA00013007"/>
    </source>
</evidence>
<dbReference type="Pfam" id="PF02729">
    <property type="entry name" value="OTCace_N"/>
    <property type="match status" value="1"/>
</dbReference>
<feature type="domain" description="Aspartate/ornithine carbamoyltransferase Asp/Orn-binding" evidence="7">
    <location>
        <begin position="166"/>
        <end position="338"/>
    </location>
</feature>
<dbReference type="InterPro" id="IPR036901">
    <property type="entry name" value="Asp/Orn_carbamoylTrfase_sf"/>
</dbReference>
<dbReference type="GO" id="GO:0016597">
    <property type="term" value="F:amino acid binding"/>
    <property type="evidence" value="ECO:0007669"/>
    <property type="project" value="InterPro"/>
</dbReference>
<feature type="binding site" evidence="6">
    <location>
        <position position="242"/>
    </location>
    <ligand>
        <name>L-ornithine</name>
        <dbReference type="ChEBI" id="CHEBI:46911"/>
    </ligand>
</feature>
<dbReference type="GO" id="GO:0042450">
    <property type="term" value="P:L-arginine biosynthetic process via ornithine"/>
    <property type="evidence" value="ECO:0007669"/>
    <property type="project" value="UniProtKB-UniRule"/>
</dbReference>
<sequence length="342" mass="37542">MTALAAPDPTVLADLKGRSFLKELDFTAKEWSILLQLAAQLKEDKKAGREVKRLTGKNIALIFEKTSTRTRCSFEVAAYDQGAQVTYLDPSGSQMGHKESVADTARVLGRMFDGIEYRGDKQSKVEELAALSGVPVWNGLTDEWHPTQMLCDSLTMLEHAGKPAGEISYAYIGDARFNMGRSLLINGALLGADVRIVAPKELWPDDECVAAARRLADSTGARVTLTKSVEEGVAGVDFVHTDIWVSMGEPKEVWDERIALLRPYQVNASLMEIAGPQARFMHCLPAYHDRNTTVGEEIFQATGMDGVEVTNDVFESEASIVFDQAENRMHTIKAVMVATLGD</sequence>
<feature type="binding site" evidence="6">
    <location>
        <position position="178"/>
    </location>
    <ligand>
        <name>L-ornithine</name>
        <dbReference type="ChEBI" id="CHEBI:46911"/>
    </ligand>
</feature>
<dbReference type="InterPro" id="IPR006131">
    <property type="entry name" value="Asp_carbamoyltransf_Asp/Orn-bd"/>
</dbReference>
<dbReference type="EMBL" id="LR134477">
    <property type="protein sequence ID" value="VEI16304.1"/>
    <property type="molecule type" value="Genomic_DNA"/>
</dbReference>
<dbReference type="PRINTS" id="PR00102">
    <property type="entry name" value="OTCASE"/>
</dbReference>
<feature type="domain" description="Aspartate/ornithine carbamoyltransferase carbamoyl-P binding" evidence="8">
    <location>
        <begin position="18"/>
        <end position="158"/>
    </location>
</feature>
<dbReference type="EC" id="2.1.3.3" evidence="3 6"/>
<dbReference type="AlphaFoldDB" id="A0A448PL89"/>
<dbReference type="InterPro" id="IPR024904">
    <property type="entry name" value="OTCase_ArgI"/>
</dbReference>
<dbReference type="KEGG" id="avc:NCTC10951_01607"/>
<comment type="subcellular location">
    <subcellularLocation>
        <location evidence="6">Cytoplasm</location>
    </subcellularLocation>
</comment>
<dbReference type="InterPro" id="IPR006132">
    <property type="entry name" value="Asp/Orn_carbamoyltranf_P-bd"/>
</dbReference>